<keyword evidence="12" id="KW-1185">Reference proteome</keyword>
<dbReference type="InterPro" id="IPR036565">
    <property type="entry name" value="Mur-like_cat_sf"/>
</dbReference>
<dbReference type="GO" id="GO:0005737">
    <property type="term" value="C:cytoplasm"/>
    <property type="evidence" value="ECO:0007669"/>
    <property type="project" value="UniProtKB-SubCell"/>
</dbReference>
<dbReference type="InterPro" id="IPR036615">
    <property type="entry name" value="Mur_ligase_C_dom_sf"/>
</dbReference>
<dbReference type="AlphaFoldDB" id="A0A7X0LJW1"/>
<reference evidence="11 12" key="1">
    <citation type="submission" date="2020-08" db="EMBL/GenBank/DDBJ databases">
        <title>Genomic Encyclopedia of Type Strains, Phase IV (KMG-IV): sequencing the most valuable type-strain genomes for metagenomic binning, comparative biology and taxonomic classification.</title>
        <authorList>
            <person name="Goeker M."/>
        </authorList>
    </citation>
    <scope>NUCLEOTIDE SEQUENCE [LARGE SCALE GENOMIC DNA]</scope>
    <source>
        <strain evidence="11 12">DSM 103725</strain>
    </source>
</reference>
<dbReference type="Gene3D" id="3.90.190.20">
    <property type="entry name" value="Mur ligase, C-terminal domain"/>
    <property type="match status" value="1"/>
</dbReference>
<dbReference type="UniPathway" id="UPA00219"/>
<dbReference type="Proteomes" id="UP000541810">
    <property type="component" value="Unassembled WGS sequence"/>
</dbReference>
<evidence type="ECO:0000313" key="11">
    <source>
        <dbReference type="EMBL" id="MBB6429272.1"/>
    </source>
</evidence>
<dbReference type="HAMAP" id="MF_00639">
    <property type="entry name" value="MurD"/>
    <property type="match status" value="1"/>
</dbReference>
<dbReference type="InterPro" id="IPR013221">
    <property type="entry name" value="Mur_ligase_cen"/>
</dbReference>
<keyword evidence="6 7" id="KW-0067">ATP-binding</keyword>
<organism evidence="11 12">
    <name type="scientific">Algisphaera agarilytica</name>
    <dbReference type="NCBI Taxonomy" id="1385975"/>
    <lineage>
        <taxon>Bacteria</taxon>
        <taxon>Pseudomonadati</taxon>
        <taxon>Planctomycetota</taxon>
        <taxon>Phycisphaerae</taxon>
        <taxon>Phycisphaerales</taxon>
        <taxon>Phycisphaeraceae</taxon>
        <taxon>Algisphaera</taxon>
    </lineage>
</organism>
<dbReference type="GO" id="GO:0009252">
    <property type="term" value="P:peptidoglycan biosynthetic process"/>
    <property type="evidence" value="ECO:0007669"/>
    <property type="project" value="UniProtKB-UniRule"/>
</dbReference>
<dbReference type="InterPro" id="IPR004101">
    <property type="entry name" value="Mur_ligase_C"/>
</dbReference>
<evidence type="ECO:0000256" key="6">
    <source>
        <dbReference type="ARBA" id="ARBA00022840"/>
    </source>
</evidence>
<evidence type="ECO:0000259" key="10">
    <source>
        <dbReference type="Pfam" id="PF08245"/>
    </source>
</evidence>
<dbReference type="PANTHER" id="PTHR43692">
    <property type="entry name" value="UDP-N-ACETYLMURAMOYLALANINE--D-GLUTAMATE LIGASE"/>
    <property type="match status" value="1"/>
</dbReference>
<evidence type="ECO:0000256" key="5">
    <source>
        <dbReference type="ARBA" id="ARBA00022741"/>
    </source>
</evidence>
<dbReference type="GO" id="GO:0005524">
    <property type="term" value="F:ATP binding"/>
    <property type="evidence" value="ECO:0007669"/>
    <property type="project" value="UniProtKB-UniRule"/>
</dbReference>
<proteinExistence type="inferred from homology"/>
<dbReference type="Pfam" id="PF21799">
    <property type="entry name" value="MurD-like_N"/>
    <property type="match status" value="1"/>
</dbReference>
<evidence type="ECO:0000313" key="12">
    <source>
        <dbReference type="Proteomes" id="UP000541810"/>
    </source>
</evidence>
<comment type="caution">
    <text evidence="11">The sequence shown here is derived from an EMBL/GenBank/DDBJ whole genome shotgun (WGS) entry which is preliminary data.</text>
</comment>
<sequence length="491" mass="53044">MITEYQGKQITVMGLGRFGGGVGVTRFLAERGADVLITDMLPADELKDSVAQLADLEASGAVRYRLGEHDESDFTACDLLVVNPAVKPDNRFVSAARAAGAPITSEIRLLVKHLPNRLRTIGVTGSAGKSTTTAMTAHILRKVLGQDGETPCGDWGDLTPKRQDAKTPSRSLESPGVWMGGNIGGSLLPFVESIRDDDWVVLELSSFMLEGLREDEWSPHVAVITNISPNHLDWHGSMESYVSAKQAIFQYQETGDCLVAGDSLEDRPGNTVTVVEDTLPPNTRLLLPGRHNVRNGWQAAYAVREAKVVSTAKTALLDLGDFPGLPHRLEYVAESKGVRFYNDSKSTTPEASMLAIDSFETGTVHIILGGYDKGSDLSQLAQHASTQCACIYTIGDTGDVIFHGAIEAASWDGQKHKLPIATTNSSVFEAEHVSIARSCRSIESAVREAVSRAVQGQVVVLSPGCASWDQFANYEERGERFIELVKQYGAG</sequence>
<keyword evidence="7" id="KW-0131">Cell cycle</keyword>
<evidence type="ECO:0000256" key="7">
    <source>
        <dbReference type="HAMAP-Rule" id="MF_00639"/>
    </source>
</evidence>
<dbReference type="SUPFAM" id="SSF51984">
    <property type="entry name" value="MurCD N-terminal domain"/>
    <property type="match status" value="1"/>
</dbReference>
<keyword evidence="4 7" id="KW-0436">Ligase</keyword>
<dbReference type="Gene3D" id="3.40.1190.10">
    <property type="entry name" value="Mur-like, catalytic domain"/>
    <property type="match status" value="1"/>
</dbReference>
<dbReference type="Gene3D" id="3.40.50.720">
    <property type="entry name" value="NAD(P)-binding Rossmann-like Domain"/>
    <property type="match status" value="1"/>
</dbReference>
<evidence type="ECO:0000256" key="1">
    <source>
        <dbReference type="ARBA" id="ARBA00004496"/>
    </source>
</evidence>
<comment type="similarity">
    <text evidence="7">Belongs to the MurCDEF family.</text>
</comment>
<dbReference type="Pfam" id="PF02875">
    <property type="entry name" value="Mur_ligase_C"/>
    <property type="match status" value="1"/>
</dbReference>
<feature type="domain" description="Mur ligase C-terminal" evidence="9">
    <location>
        <begin position="327"/>
        <end position="463"/>
    </location>
</feature>
<dbReference type="RefSeq" id="WP_184676858.1">
    <property type="nucleotide sequence ID" value="NZ_JACHGY010000001.1"/>
</dbReference>
<protein>
    <recommendedName>
        <fullName evidence="7">UDP-N-acetylmuramoylalanine--D-glutamate ligase</fullName>
        <ecNumber evidence="7">6.3.2.9</ecNumber>
    </recommendedName>
    <alternativeName>
        <fullName evidence="7">D-glutamic acid-adding enzyme</fullName>
    </alternativeName>
    <alternativeName>
        <fullName evidence="7">UDP-N-acetylmuramoyl-L-alanyl-D-glutamate synthetase</fullName>
    </alternativeName>
</protein>
<evidence type="ECO:0000256" key="2">
    <source>
        <dbReference type="ARBA" id="ARBA00004752"/>
    </source>
</evidence>
<feature type="region of interest" description="Disordered" evidence="8">
    <location>
        <begin position="151"/>
        <end position="175"/>
    </location>
</feature>
<dbReference type="GO" id="GO:0051301">
    <property type="term" value="P:cell division"/>
    <property type="evidence" value="ECO:0007669"/>
    <property type="project" value="UniProtKB-KW"/>
</dbReference>
<gene>
    <name evidence="7" type="primary">murD</name>
    <name evidence="11" type="ORF">HNQ40_001078</name>
</gene>
<dbReference type="EC" id="6.3.2.9" evidence="7"/>
<dbReference type="EMBL" id="JACHGY010000001">
    <property type="protein sequence ID" value="MBB6429272.1"/>
    <property type="molecule type" value="Genomic_DNA"/>
</dbReference>
<evidence type="ECO:0000256" key="8">
    <source>
        <dbReference type="SAM" id="MobiDB-lite"/>
    </source>
</evidence>
<dbReference type="GO" id="GO:0008360">
    <property type="term" value="P:regulation of cell shape"/>
    <property type="evidence" value="ECO:0007669"/>
    <property type="project" value="UniProtKB-KW"/>
</dbReference>
<dbReference type="SUPFAM" id="SSF53623">
    <property type="entry name" value="MurD-like peptide ligases, catalytic domain"/>
    <property type="match status" value="1"/>
</dbReference>
<dbReference type="SUPFAM" id="SSF53244">
    <property type="entry name" value="MurD-like peptide ligases, peptide-binding domain"/>
    <property type="match status" value="1"/>
</dbReference>
<evidence type="ECO:0000256" key="4">
    <source>
        <dbReference type="ARBA" id="ARBA00022598"/>
    </source>
</evidence>
<keyword evidence="7" id="KW-0133">Cell shape</keyword>
<evidence type="ECO:0000259" key="9">
    <source>
        <dbReference type="Pfam" id="PF02875"/>
    </source>
</evidence>
<accession>A0A7X0LJW1</accession>
<feature type="domain" description="Mur ligase central" evidence="10">
    <location>
        <begin position="123"/>
        <end position="260"/>
    </location>
</feature>
<comment type="pathway">
    <text evidence="2 7">Cell wall biogenesis; peptidoglycan biosynthesis.</text>
</comment>
<dbReference type="GO" id="GO:0008764">
    <property type="term" value="F:UDP-N-acetylmuramoylalanine-D-glutamate ligase activity"/>
    <property type="evidence" value="ECO:0007669"/>
    <property type="project" value="UniProtKB-UniRule"/>
</dbReference>
<name>A0A7X0LJW1_9BACT</name>
<dbReference type="PANTHER" id="PTHR43692:SF1">
    <property type="entry name" value="UDP-N-ACETYLMURAMOYLALANINE--D-GLUTAMATE LIGASE"/>
    <property type="match status" value="1"/>
</dbReference>
<dbReference type="GO" id="GO:0071555">
    <property type="term" value="P:cell wall organization"/>
    <property type="evidence" value="ECO:0007669"/>
    <property type="project" value="UniProtKB-KW"/>
</dbReference>
<keyword evidence="7" id="KW-0132">Cell division</keyword>
<dbReference type="Pfam" id="PF08245">
    <property type="entry name" value="Mur_ligase_M"/>
    <property type="match status" value="1"/>
</dbReference>
<keyword evidence="7" id="KW-0961">Cell wall biogenesis/degradation</keyword>
<feature type="binding site" evidence="7">
    <location>
        <begin position="125"/>
        <end position="131"/>
    </location>
    <ligand>
        <name>ATP</name>
        <dbReference type="ChEBI" id="CHEBI:30616"/>
    </ligand>
</feature>
<evidence type="ECO:0000256" key="3">
    <source>
        <dbReference type="ARBA" id="ARBA00022490"/>
    </source>
</evidence>
<comment type="function">
    <text evidence="7">Cell wall formation. Catalyzes the addition of glutamate to the nucleotide precursor UDP-N-acetylmuramoyl-L-alanine (UMA).</text>
</comment>
<comment type="catalytic activity">
    <reaction evidence="7">
        <text>UDP-N-acetyl-alpha-D-muramoyl-L-alanine + D-glutamate + ATP = UDP-N-acetyl-alpha-D-muramoyl-L-alanyl-D-glutamate + ADP + phosphate + H(+)</text>
        <dbReference type="Rhea" id="RHEA:16429"/>
        <dbReference type="ChEBI" id="CHEBI:15378"/>
        <dbReference type="ChEBI" id="CHEBI:29986"/>
        <dbReference type="ChEBI" id="CHEBI:30616"/>
        <dbReference type="ChEBI" id="CHEBI:43474"/>
        <dbReference type="ChEBI" id="CHEBI:83898"/>
        <dbReference type="ChEBI" id="CHEBI:83900"/>
        <dbReference type="ChEBI" id="CHEBI:456216"/>
        <dbReference type="EC" id="6.3.2.9"/>
    </reaction>
</comment>
<comment type="subcellular location">
    <subcellularLocation>
        <location evidence="1 7">Cytoplasm</location>
    </subcellularLocation>
</comment>
<dbReference type="InterPro" id="IPR005762">
    <property type="entry name" value="MurD"/>
</dbReference>
<keyword evidence="7" id="KW-0573">Peptidoglycan synthesis</keyword>
<keyword evidence="5 7" id="KW-0547">Nucleotide-binding</keyword>
<keyword evidence="3 7" id="KW-0963">Cytoplasm</keyword>